<evidence type="ECO:0000313" key="9">
    <source>
        <dbReference type="Proteomes" id="UP000198589"/>
    </source>
</evidence>
<feature type="transmembrane region" description="Helical" evidence="6">
    <location>
        <begin position="81"/>
        <end position="98"/>
    </location>
</feature>
<feature type="region of interest" description="Disordered" evidence="5">
    <location>
        <begin position="404"/>
        <end position="430"/>
    </location>
</feature>
<feature type="transmembrane region" description="Helical" evidence="6">
    <location>
        <begin position="104"/>
        <end position="123"/>
    </location>
</feature>
<dbReference type="InterPro" id="IPR051788">
    <property type="entry name" value="MFS_Transporter"/>
</dbReference>
<keyword evidence="9" id="KW-1185">Reference proteome</keyword>
<feature type="transmembrane region" description="Helical" evidence="6">
    <location>
        <begin position="18"/>
        <end position="35"/>
    </location>
</feature>
<dbReference type="AlphaFoldDB" id="A0A1I2M6M2"/>
<name>A0A1I2M6M2_9ACTN</name>
<feature type="compositionally biased region" description="Basic residues" evidence="5">
    <location>
        <begin position="404"/>
        <end position="415"/>
    </location>
</feature>
<evidence type="ECO:0000313" key="8">
    <source>
        <dbReference type="EMBL" id="SFF86478.1"/>
    </source>
</evidence>
<feature type="transmembrane region" description="Helical" evidence="6">
    <location>
        <begin position="168"/>
        <end position="191"/>
    </location>
</feature>
<dbReference type="RefSeq" id="WP_092203666.1">
    <property type="nucleotide sequence ID" value="NZ_FOND01000030.1"/>
</dbReference>
<evidence type="ECO:0000259" key="7">
    <source>
        <dbReference type="PROSITE" id="PS50850"/>
    </source>
</evidence>
<keyword evidence="4 6" id="KW-0472">Membrane</keyword>
<feature type="transmembrane region" description="Helical" evidence="6">
    <location>
        <begin position="378"/>
        <end position="400"/>
    </location>
</feature>
<feature type="transmembrane region" description="Helical" evidence="6">
    <location>
        <begin position="351"/>
        <end position="372"/>
    </location>
</feature>
<evidence type="ECO:0000256" key="2">
    <source>
        <dbReference type="ARBA" id="ARBA00022692"/>
    </source>
</evidence>
<feature type="transmembrane region" description="Helical" evidence="6">
    <location>
        <begin position="223"/>
        <end position="240"/>
    </location>
</feature>
<gene>
    <name evidence="8" type="ORF">SAMN05216574_1303</name>
</gene>
<organism evidence="8 9">
    <name type="scientific">Blastococcus tunisiensis</name>
    <dbReference type="NCBI Taxonomy" id="1798228"/>
    <lineage>
        <taxon>Bacteria</taxon>
        <taxon>Bacillati</taxon>
        <taxon>Actinomycetota</taxon>
        <taxon>Actinomycetes</taxon>
        <taxon>Geodermatophilales</taxon>
        <taxon>Geodermatophilaceae</taxon>
        <taxon>Blastococcus</taxon>
    </lineage>
</organism>
<accession>A0A1I2M6M2</accession>
<evidence type="ECO:0000256" key="1">
    <source>
        <dbReference type="ARBA" id="ARBA00004651"/>
    </source>
</evidence>
<evidence type="ECO:0000256" key="3">
    <source>
        <dbReference type="ARBA" id="ARBA00022989"/>
    </source>
</evidence>
<dbReference type="Pfam" id="PF07690">
    <property type="entry name" value="MFS_1"/>
    <property type="match status" value="2"/>
</dbReference>
<sequence>MPSDLAPAPTRQLRRARVAVAACFFLNAVFFANLVPRLPLIKEELGLSNSSLGAALAAMPLGALLAALSSAALIRRFGSARVASSGLVLLGLSLWTVALAPNWFAFAAAMLVAGGLDAVIDVAQNAHGLRVQRLYRRSILNGFHGLWSIGAVSGGLLGSAAAGLGVPLVVHLGASAVVFGAVAVLASRALLPGGDDDDRAAVDAPAVGEFVAAAQRRDGRRTAVLALAALGVLGTCGAFVEDAGASWSALYLRTELAAGAATAGLGFVALQGAMTVGRLTGDRVVDRFGQRRVVQAGGVLIAVGMGLALAVPSVASTLAGFALAGLGVATLIPAVYSAADDLPGLRRGTGLAVINWLLRIGFLLSPPLIGVLADATSLRVALLTVVAAGLGALLLGGCSARGRPARRRRLSRRSPARPTGSSRSRTAGPR</sequence>
<keyword evidence="3 6" id="KW-1133">Transmembrane helix</keyword>
<reference evidence="9" key="1">
    <citation type="submission" date="2016-10" db="EMBL/GenBank/DDBJ databases">
        <authorList>
            <person name="Varghese N."/>
            <person name="Submissions S."/>
        </authorList>
    </citation>
    <scope>NUCLEOTIDE SEQUENCE [LARGE SCALE GENOMIC DNA]</scope>
    <source>
        <strain evidence="9">DSM 46838</strain>
    </source>
</reference>
<dbReference type="InterPro" id="IPR020846">
    <property type="entry name" value="MFS_dom"/>
</dbReference>
<keyword evidence="2 6" id="KW-0812">Transmembrane</keyword>
<dbReference type="Gene3D" id="1.20.1250.20">
    <property type="entry name" value="MFS general substrate transporter like domains"/>
    <property type="match status" value="2"/>
</dbReference>
<dbReference type="Proteomes" id="UP000198589">
    <property type="component" value="Unassembled WGS sequence"/>
</dbReference>
<evidence type="ECO:0000256" key="6">
    <source>
        <dbReference type="SAM" id="Phobius"/>
    </source>
</evidence>
<dbReference type="EMBL" id="FOND01000030">
    <property type="protein sequence ID" value="SFF86478.1"/>
    <property type="molecule type" value="Genomic_DNA"/>
</dbReference>
<feature type="compositionally biased region" description="Polar residues" evidence="5">
    <location>
        <begin position="419"/>
        <end position="430"/>
    </location>
</feature>
<dbReference type="InterPro" id="IPR011701">
    <property type="entry name" value="MFS"/>
</dbReference>
<feature type="domain" description="Major facilitator superfamily (MFS) profile" evidence="7">
    <location>
        <begin position="16"/>
        <end position="403"/>
    </location>
</feature>
<dbReference type="STRING" id="1798228.SAMN05216574_1303"/>
<evidence type="ECO:0000256" key="4">
    <source>
        <dbReference type="ARBA" id="ARBA00023136"/>
    </source>
</evidence>
<comment type="subcellular location">
    <subcellularLocation>
        <location evidence="1">Cell membrane</location>
        <topology evidence="1">Multi-pass membrane protein</topology>
    </subcellularLocation>
</comment>
<feature type="transmembrane region" description="Helical" evidence="6">
    <location>
        <begin position="260"/>
        <end position="281"/>
    </location>
</feature>
<dbReference type="SUPFAM" id="SSF103473">
    <property type="entry name" value="MFS general substrate transporter"/>
    <property type="match status" value="1"/>
</dbReference>
<dbReference type="GO" id="GO:0005886">
    <property type="term" value="C:plasma membrane"/>
    <property type="evidence" value="ECO:0007669"/>
    <property type="project" value="UniProtKB-SubCell"/>
</dbReference>
<dbReference type="PROSITE" id="PS50850">
    <property type="entry name" value="MFS"/>
    <property type="match status" value="1"/>
</dbReference>
<feature type="transmembrane region" description="Helical" evidence="6">
    <location>
        <begin position="293"/>
        <end position="312"/>
    </location>
</feature>
<feature type="transmembrane region" description="Helical" evidence="6">
    <location>
        <begin position="55"/>
        <end position="74"/>
    </location>
</feature>
<feature type="transmembrane region" description="Helical" evidence="6">
    <location>
        <begin position="143"/>
        <end position="162"/>
    </location>
</feature>
<dbReference type="InterPro" id="IPR036259">
    <property type="entry name" value="MFS_trans_sf"/>
</dbReference>
<dbReference type="CDD" id="cd17393">
    <property type="entry name" value="MFS_MosC_like"/>
    <property type="match status" value="1"/>
</dbReference>
<dbReference type="OrthoDB" id="151222at2"/>
<dbReference type="PANTHER" id="PTHR23514">
    <property type="entry name" value="BYPASS OF STOP CODON PROTEIN 6"/>
    <property type="match status" value="1"/>
</dbReference>
<dbReference type="PANTHER" id="PTHR23514:SF13">
    <property type="entry name" value="INNER MEMBRANE PROTEIN YBJJ"/>
    <property type="match status" value="1"/>
</dbReference>
<proteinExistence type="predicted"/>
<feature type="transmembrane region" description="Helical" evidence="6">
    <location>
        <begin position="318"/>
        <end position="339"/>
    </location>
</feature>
<dbReference type="GO" id="GO:0022857">
    <property type="term" value="F:transmembrane transporter activity"/>
    <property type="evidence" value="ECO:0007669"/>
    <property type="project" value="InterPro"/>
</dbReference>
<evidence type="ECO:0000256" key="5">
    <source>
        <dbReference type="SAM" id="MobiDB-lite"/>
    </source>
</evidence>
<protein>
    <submittedName>
        <fullName evidence="8">Fucose permease</fullName>
    </submittedName>
</protein>